<comment type="caution">
    <text evidence="1">The sequence shown here is derived from an EMBL/GenBank/DDBJ whole genome shotgun (WGS) entry which is preliminary data.</text>
</comment>
<reference evidence="1 2" key="1">
    <citation type="journal article" date="2022" name="Hortic Res">
        <title>A haplotype resolved chromosomal level avocado genome allows analysis of novel avocado genes.</title>
        <authorList>
            <person name="Nath O."/>
            <person name="Fletcher S.J."/>
            <person name="Hayward A."/>
            <person name="Shaw L.M."/>
            <person name="Masouleh A.K."/>
            <person name="Furtado A."/>
            <person name="Henry R.J."/>
            <person name="Mitter N."/>
        </authorList>
    </citation>
    <scope>NUCLEOTIDE SEQUENCE [LARGE SCALE GENOMIC DNA]</scope>
    <source>
        <strain evidence="2">cv. Hass</strain>
    </source>
</reference>
<evidence type="ECO:0000313" key="2">
    <source>
        <dbReference type="Proteomes" id="UP001234297"/>
    </source>
</evidence>
<sequence length="193" mass="21714">MSSAVTARPLYWQVSVPCSCLLKTVTVRCGHCSGLLSVNMTKASFVPLHLLTSFGVDEQIQELTVDTPPLMHPIEEDDVDDKDPVPTVVNKPPEKRQRAPSAYNHFIKEEIRRLKGREPNMTHKEAFSTAAKNWAHFPRVQYKVDGEGCSQGERKETKDGDIDEVVLNANHKSLNSCSYFPICIQANEKLHRV</sequence>
<gene>
    <name evidence="1" type="ORF">MRB53_031575</name>
</gene>
<accession>A0ACC2KQC5</accession>
<keyword evidence="2" id="KW-1185">Reference proteome</keyword>
<protein>
    <submittedName>
        <fullName evidence="1">Uncharacterized protein</fullName>
    </submittedName>
</protein>
<proteinExistence type="predicted"/>
<organism evidence="1 2">
    <name type="scientific">Persea americana</name>
    <name type="common">Avocado</name>
    <dbReference type="NCBI Taxonomy" id="3435"/>
    <lineage>
        <taxon>Eukaryota</taxon>
        <taxon>Viridiplantae</taxon>
        <taxon>Streptophyta</taxon>
        <taxon>Embryophyta</taxon>
        <taxon>Tracheophyta</taxon>
        <taxon>Spermatophyta</taxon>
        <taxon>Magnoliopsida</taxon>
        <taxon>Magnoliidae</taxon>
        <taxon>Laurales</taxon>
        <taxon>Lauraceae</taxon>
        <taxon>Persea</taxon>
    </lineage>
</organism>
<name>A0ACC2KQC5_PERAE</name>
<dbReference type="Proteomes" id="UP001234297">
    <property type="component" value="Chromosome 10"/>
</dbReference>
<dbReference type="EMBL" id="CM056818">
    <property type="protein sequence ID" value="KAJ8623046.1"/>
    <property type="molecule type" value="Genomic_DNA"/>
</dbReference>
<evidence type="ECO:0000313" key="1">
    <source>
        <dbReference type="EMBL" id="KAJ8623046.1"/>
    </source>
</evidence>